<dbReference type="Proteomes" id="UP001165960">
    <property type="component" value="Unassembled WGS sequence"/>
</dbReference>
<accession>A0ACC2TXX1</accession>
<evidence type="ECO:0000313" key="2">
    <source>
        <dbReference type="Proteomes" id="UP001165960"/>
    </source>
</evidence>
<dbReference type="EMBL" id="QTSX02001764">
    <property type="protein sequence ID" value="KAJ9079347.1"/>
    <property type="molecule type" value="Genomic_DNA"/>
</dbReference>
<reference evidence="1" key="1">
    <citation type="submission" date="2022-04" db="EMBL/GenBank/DDBJ databases">
        <title>Genome of the entomopathogenic fungus Entomophthora muscae.</title>
        <authorList>
            <person name="Elya C."/>
            <person name="Lovett B.R."/>
            <person name="Lee E."/>
            <person name="Macias A.M."/>
            <person name="Hajek A.E."/>
            <person name="De Bivort B.L."/>
            <person name="Kasson M.T."/>
            <person name="De Fine Licht H.H."/>
            <person name="Stajich J.E."/>
        </authorList>
    </citation>
    <scope>NUCLEOTIDE SEQUENCE</scope>
    <source>
        <strain evidence="1">Berkeley</strain>
    </source>
</reference>
<proteinExistence type="predicted"/>
<organism evidence="1 2">
    <name type="scientific">Entomophthora muscae</name>
    <dbReference type="NCBI Taxonomy" id="34485"/>
    <lineage>
        <taxon>Eukaryota</taxon>
        <taxon>Fungi</taxon>
        <taxon>Fungi incertae sedis</taxon>
        <taxon>Zoopagomycota</taxon>
        <taxon>Entomophthoromycotina</taxon>
        <taxon>Entomophthoromycetes</taxon>
        <taxon>Entomophthorales</taxon>
        <taxon>Entomophthoraceae</taxon>
        <taxon>Entomophthora</taxon>
    </lineage>
</organism>
<name>A0ACC2TXX1_9FUNG</name>
<comment type="caution">
    <text evidence="1">The sequence shown here is derived from an EMBL/GenBank/DDBJ whole genome shotgun (WGS) entry which is preliminary data.</text>
</comment>
<keyword evidence="2" id="KW-1185">Reference proteome</keyword>
<sequence length="322" mass="36148">MKTLVRQMYEMPQLLWEAQVALAMIALWGALLNLGVIYCVVIRRVIPLRADTCLMLMIAVFDMVACVFSLSAEVLRLAGTLTLKTPVFCHLDLFLFGTSTFGSLAMTTVLSFIRYLNVVRGWRVEYKNCFTNALAFLGVVWIVILARGLSNPLVLMPSGLYCMPFAEKASGAKSILEILYPLVILPCPLIIFISYGCIIRYYHQELRAKAAISVHQIATDLSHSRTLIQSLRNQFVRAHFKNITKLLLILLAYALCLLPEFTMSTLALLFKWYRPNWVDQVAFLAIFSLAIINPIIVLHIHLGSAKASKTHPDSKGSDSTIF</sequence>
<gene>
    <name evidence="1" type="ORF">DSO57_1036283</name>
</gene>
<evidence type="ECO:0000313" key="1">
    <source>
        <dbReference type="EMBL" id="KAJ9079347.1"/>
    </source>
</evidence>
<protein>
    <submittedName>
        <fullName evidence="1">Uncharacterized protein</fullName>
    </submittedName>
</protein>